<evidence type="ECO:0000313" key="16">
    <source>
        <dbReference type="Proteomes" id="UP000006512"/>
    </source>
</evidence>
<feature type="domain" description="PAS" evidence="13">
    <location>
        <begin position="131"/>
        <end position="201"/>
    </location>
</feature>
<dbReference type="InterPro" id="IPR036097">
    <property type="entry name" value="HisK_dim/P_sf"/>
</dbReference>
<evidence type="ECO:0000256" key="9">
    <source>
        <dbReference type="ARBA" id="ARBA00059827"/>
    </source>
</evidence>
<dbReference type="Gene3D" id="3.30.565.10">
    <property type="entry name" value="Histidine kinase-like ATPase, C-terminal domain"/>
    <property type="match status" value="1"/>
</dbReference>
<sequence length="498" mass="53791">MQGRWQRIYQDVLEGRYTGWPAYALAVGCSALALGLRSILDPLIGGRLAFAIMVPAILLSAVMGGLWPGLLAAGLSLVIALVFAAPQAGLADTLSLILVYVVAGGLIAGMLELVHSSRRRTVAAEQNLGDREAQIRAILRTSPDAAIVIDHRGLIISFNAAAENQFGYSEVDVLGKNIKMLMPQPYEGEHDAYMHRYMTTGEKRIIGKGRVVAAQRADGSTFPIMLAVGEFRSGGQVYFTGFIRDLTERQDTTAQLEQLHGELARLSRLNELGEMASTLAHELNQPLSAIANYVQGSVRLLKDVETEPASTVRFALEETAKQALRAGKIIHHLRQSATHGTTEMRPDSLRSIIEEAAALALAGSKEKGIKTVFGYQAIADQVLIDRVQIQQVLINLIRNAGEAMRTSERRELTLTTLDASPDMVAVEVADTGPGIAEDVAAQLFQPFVTSKPGGMGIGLAISKRIIEAHDGTIEVRRNSDGGATFRFTLPLMTEAEES</sequence>
<dbReference type="NCBIfam" id="TIGR00229">
    <property type="entry name" value="sensory_box"/>
    <property type="match status" value="1"/>
</dbReference>
<dbReference type="InterPro" id="IPR000014">
    <property type="entry name" value="PAS"/>
</dbReference>
<dbReference type="InterPro" id="IPR003661">
    <property type="entry name" value="HisK_dim/P_dom"/>
</dbReference>
<dbReference type="EC" id="2.7.13.3" evidence="2"/>
<evidence type="ECO:0000256" key="3">
    <source>
        <dbReference type="ARBA" id="ARBA00022553"/>
    </source>
</evidence>
<proteinExistence type="predicted"/>
<feature type="domain" description="PAC" evidence="14">
    <location>
        <begin position="199"/>
        <end position="258"/>
    </location>
</feature>
<dbReference type="Proteomes" id="UP000006512">
    <property type="component" value="Unassembled WGS sequence"/>
</dbReference>
<dbReference type="GO" id="GO:0000155">
    <property type="term" value="F:phosphorelay sensor kinase activity"/>
    <property type="evidence" value="ECO:0007669"/>
    <property type="project" value="InterPro"/>
</dbReference>
<keyword evidence="4 15" id="KW-0808">Transferase</keyword>
<dbReference type="InterPro" id="IPR003594">
    <property type="entry name" value="HATPase_dom"/>
</dbReference>
<dbReference type="RefSeq" id="WP_006275243.1">
    <property type="nucleotide sequence ID" value="NZ_GL883080.1"/>
</dbReference>
<dbReference type="SUPFAM" id="SSF55785">
    <property type="entry name" value="PYP-like sensor domain (PAS domain)"/>
    <property type="match status" value="1"/>
</dbReference>
<evidence type="ECO:0000256" key="8">
    <source>
        <dbReference type="ARBA" id="ARBA00023012"/>
    </source>
</evidence>
<comment type="function">
    <text evidence="9">Putative oxygen sensor; modulates the activity of FixJ, a transcriptional activator of nitrogen fixation fixK gene. FixL probably acts as a kinase that phosphorylates FixJ.</text>
</comment>
<accession>F4QTH3</accession>
<evidence type="ECO:0000256" key="7">
    <source>
        <dbReference type="ARBA" id="ARBA00022840"/>
    </source>
</evidence>
<evidence type="ECO:0000259" key="12">
    <source>
        <dbReference type="PROSITE" id="PS50109"/>
    </source>
</evidence>
<dbReference type="PROSITE" id="PS50109">
    <property type="entry name" value="HIS_KIN"/>
    <property type="match status" value="1"/>
</dbReference>
<dbReference type="OrthoDB" id="9789238at2"/>
<dbReference type="SMART" id="SM00387">
    <property type="entry name" value="HATPase_c"/>
    <property type="match status" value="1"/>
</dbReference>
<evidence type="ECO:0000256" key="2">
    <source>
        <dbReference type="ARBA" id="ARBA00012438"/>
    </source>
</evidence>
<dbReference type="SMART" id="SM00091">
    <property type="entry name" value="PAS"/>
    <property type="match status" value="1"/>
</dbReference>
<keyword evidence="6" id="KW-0418">Kinase</keyword>
<evidence type="ECO:0000256" key="1">
    <source>
        <dbReference type="ARBA" id="ARBA00000085"/>
    </source>
</evidence>
<dbReference type="SUPFAM" id="SSF47384">
    <property type="entry name" value="Homodimeric domain of signal transducing histidine kinase"/>
    <property type="match status" value="1"/>
</dbReference>
<evidence type="ECO:0000256" key="5">
    <source>
        <dbReference type="ARBA" id="ARBA00022741"/>
    </source>
</evidence>
<feature type="transmembrane region" description="Helical" evidence="11">
    <location>
        <begin position="97"/>
        <end position="114"/>
    </location>
</feature>
<dbReference type="Pfam" id="PF00512">
    <property type="entry name" value="HisKA"/>
    <property type="match status" value="1"/>
</dbReference>
<dbReference type="InterPro" id="IPR036890">
    <property type="entry name" value="HATPase_C_sf"/>
</dbReference>
<evidence type="ECO:0000313" key="15">
    <source>
        <dbReference type="EMBL" id="EGF90043.1"/>
    </source>
</evidence>
<organism evidence="15 16">
    <name type="scientific">Asticcacaulis biprosthecium C19</name>
    <dbReference type="NCBI Taxonomy" id="715226"/>
    <lineage>
        <taxon>Bacteria</taxon>
        <taxon>Pseudomonadati</taxon>
        <taxon>Pseudomonadota</taxon>
        <taxon>Alphaproteobacteria</taxon>
        <taxon>Caulobacterales</taxon>
        <taxon>Caulobacteraceae</taxon>
        <taxon>Asticcacaulis</taxon>
    </lineage>
</organism>
<dbReference type="FunFam" id="3.30.450.20:FF:000060">
    <property type="entry name" value="Sensor protein FixL"/>
    <property type="match status" value="1"/>
</dbReference>
<dbReference type="PANTHER" id="PTHR43065">
    <property type="entry name" value="SENSOR HISTIDINE KINASE"/>
    <property type="match status" value="1"/>
</dbReference>
<dbReference type="InterPro" id="IPR013767">
    <property type="entry name" value="PAS_fold"/>
</dbReference>
<reference evidence="16" key="1">
    <citation type="submission" date="2011-03" db="EMBL/GenBank/DDBJ databases">
        <title>Draft genome sequence of Brevundimonas diminuta.</title>
        <authorList>
            <person name="Brown P.J.B."/>
            <person name="Buechlein A."/>
            <person name="Hemmerich C."/>
            <person name="Brun Y.V."/>
        </authorList>
    </citation>
    <scope>NUCLEOTIDE SEQUENCE [LARGE SCALE GENOMIC DNA]</scope>
    <source>
        <strain evidence="16">C19</strain>
    </source>
</reference>
<dbReference type="Pfam" id="PF02518">
    <property type="entry name" value="HATPase_c"/>
    <property type="match status" value="1"/>
</dbReference>
<comment type="catalytic activity">
    <reaction evidence="1">
        <text>ATP + protein L-histidine = ADP + protein N-phospho-L-histidine.</text>
        <dbReference type="EC" id="2.7.13.3"/>
    </reaction>
</comment>
<keyword evidence="11" id="KW-1133">Transmembrane helix</keyword>
<dbReference type="InterPro" id="IPR038318">
    <property type="entry name" value="KdpD_sf"/>
</dbReference>
<dbReference type="CDD" id="cd00082">
    <property type="entry name" value="HisKA"/>
    <property type="match status" value="1"/>
</dbReference>
<dbReference type="CDD" id="cd00130">
    <property type="entry name" value="PAS"/>
    <property type="match status" value="1"/>
</dbReference>
<dbReference type="Gene3D" id="1.20.120.620">
    <property type="entry name" value="Backbone structure of the membrane domain of e. Coli histidine kinase receptor kdpd"/>
    <property type="match status" value="1"/>
</dbReference>
<dbReference type="PRINTS" id="PR00344">
    <property type="entry name" value="BCTRLSENSOR"/>
</dbReference>
<evidence type="ECO:0000256" key="10">
    <source>
        <dbReference type="ARBA" id="ARBA00070616"/>
    </source>
</evidence>
<dbReference type="eggNOG" id="COG4191">
    <property type="taxonomic scope" value="Bacteria"/>
</dbReference>
<dbReference type="PANTHER" id="PTHR43065:SF10">
    <property type="entry name" value="PEROXIDE STRESS-ACTIVATED HISTIDINE KINASE MAK3"/>
    <property type="match status" value="1"/>
</dbReference>
<dbReference type="SMART" id="SM00388">
    <property type="entry name" value="HisKA"/>
    <property type="match status" value="1"/>
</dbReference>
<dbReference type="EMBL" id="GL883080">
    <property type="protein sequence ID" value="EGF90043.1"/>
    <property type="molecule type" value="Genomic_DNA"/>
</dbReference>
<keyword evidence="11" id="KW-0812">Transmembrane</keyword>
<evidence type="ECO:0000256" key="6">
    <source>
        <dbReference type="ARBA" id="ARBA00022777"/>
    </source>
</evidence>
<dbReference type="InterPro" id="IPR005467">
    <property type="entry name" value="His_kinase_dom"/>
</dbReference>
<gene>
    <name evidence="15" type="ORF">ABI_44700</name>
</gene>
<dbReference type="PROSITE" id="PS50113">
    <property type="entry name" value="PAC"/>
    <property type="match status" value="1"/>
</dbReference>
<dbReference type="GO" id="GO:0005524">
    <property type="term" value="F:ATP binding"/>
    <property type="evidence" value="ECO:0007669"/>
    <property type="project" value="UniProtKB-KW"/>
</dbReference>
<feature type="domain" description="Histidine kinase" evidence="12">
    <location>
        <begin position="278"/>
        <end position="493"/>
    </location>
</feature>
<evidence type="ECO:0000256" key="11">
    <source>
        <dbReference type="SAM" id="Phobius"/>
    </source>
</evidence>
<dbReference type="InterPro" id="IPR000700">
    <property type="entry name" value="PAS-assoc_C"/>
</dbReference>
<keyword evidence="11" id="KW-0472">Membrane</keyword>
<keyword evidence="8" id="KW-0902">Two-component regulatory system</keyword>
<keyword evidence="3" id="KW-0597">Phosphoprotein</keyword>
<feature type="transmembrane region" description="Helical" evidence="11">
    <location>
        <begin position="52"/>
        <end position="85"/>
    </location>
</feature>
<dbReference type="HOGENOM" id="CLU_000445_114_39_5"/>
<dbReference type="SUPFAM" id="SSF55874">
    <property type="entry name" value="ATPase domain of HSP90 chaperone/DNA topoisomerase II/histidine kinase"/>
    <property type="match status" value="1"/>
</dbReference>
<keyword evidence="5" id="KW-0547">Nucleotide-binding</keyword>
<evidence type="ECO:0000259" key="14">
    <source>
        <dbReference type="PROSITE" id="PS50113"/>
    </source>
</evidence>
<dbReference type="Gene3D" id="3.30.450.20">
    <property type="entry name" value="PAS domain"/>
    <property type="match status" value="1"/>
</dbReference>
<dbReference type="Gene3D" id="1.10.287.130">
    <property type="match status" value="1"/>
</dbReference>
<evidence type="ECO:0000256" key="4">
    <source>
        <dbReference type="ARBA" id="ARBA00022679"/>
    </source>
</evidence>
<feature type="transmembrane region" description="Helical" evidence="11">
    <location>
        <begin position="20"/>
        <end position="40"/>
    </location>
</feature>
<dbReference type="STRING" id="715226.ABI_44700"/>
<dbReference type="PROSITE" id="PS51257">
    <property type="entry name" value="PROKAR_LIPOPROTEIN"/>
    <property type="match status" value="1"/>
</dbReference>
<keyword evidence="16" id="KW-1185">Reference proteome</keyword>
<dbReference type="AlphaFoldDB" id="F4QTH3"/>
<name>F4QTH3_9CAUL</name>
<dbReference type="GO" id="GO:0006355">
    <property type="term" value="P:regulation of DNA-templated transcription"/>
    <property type="evidence" value="ECO:0007669"/>
    <property type="project" value="InterPro"/>
</dbReference>
<dbReference type="InterPro" id="IPR035965">
    <property type="entry name" value="PAS-like_dom_sf"/>
</dbReference>
<dbReference type="InterPro" id="IPR004358">
    <property type="entry name" value="Sig_transdc_His_kin-like_C"/>
</dbReference>
<dbReference type="Pfam" id="PF00989">
    <property type="entry name" value="PAS"/>
    <property type="match status" value="1"/>
</dbReference>
<evidence type="ECO:0000259" key="13">
    <source>
        <dbReference type="PROSITE" id="PS50112"/>
    </source>
</evidence>
<dbReference type="PROSITE" id="PS50112">
    <property type="entry name" value="PAS"/>
    <property type="match status" value="1"/>
</dbReference>
<protein>
    <recommendedName>
        <fullName evidence="10">Sensor protein FixL</fullName>
        <ecNumber evidence="2">2.7.13.3</ecNumber>
    </recommendedName>
</protein>
<keyword evidence="7" id="KW-0067">ATP-binding</keyword>